<evidence type="ECO:0000256" key="3">
    <source>
        <dbReference type="ARBA" id="ARBA00023163"/>
    </source>
</evidence>
<dbReference type="OrthoDB" id="461984at2"/>
<evidence type="ECO:0000313" key="6">
    <source>
        <dbReference type="Proteomes" id="UP000035444"/>
    </source>
</evidence>
<evidence type="ECO:0000256" key="1">
    <source>
        <dbReference type="ARBA" id="ARBA00023015"/>
    </source>
</evidence>
<keyword evidence="2" id="KW-0238">DNA-binding</keyword>
<keyword evidence="6" id="KW-1185">Reference proteome</keyword>
<dbReference type="PANTHER" id="PTHR40661:SF3">
    <property type="entry name" value="FELS-1 PROPHAGE TRANSCRIPTIONAL REGULATOR"/>
    <property type="match status" value="1"/>
</dbReference>
<comment type="caution">
    <text evidence="5">The sequence shown here is derived from an EMBL/GenBank/DDBJ whole genome shotgun (WGS) entry which is preliminary data.</text>
</comment>
<feature type="domain" description="HTH cro/C1-type" evidence="4">
    <location>
        <begin position="10"/>
        <end position="64"/>
    </location>
</feature>
<dbReference type="AlphaFoldDB" id="A0A0H2MH90"/>
<dbReference type="Pfam" id="PF01381">
    <property type="entry name" value="HTH_3"/>
    <property type="match status" value="1"/>
</dbReference>
<gene>
    <name evidence="5" type="ORF">WH96_05620</name>
</gene>
<dbReference type="InterPro" id="IPR001387">
    <property type="entry name" value="Cro/C1-type_HTH"/>
</dbReference>
<dbReference type="STRING" id="1489064.WH96_05620"/>
<evidence type="ECO:0000259" key="4">
    <source>
        <dbReference type="PROSITE" id="PS50943"/>
    </source>
</evidence>
<name>A0A0H2MH90_9PROT</name>
<dbReference type="SMART" id="SM00530">
    <property type="entry name" value="HTH_XRE"/>
    <property type="match status" value="1"/>
</dbReference>
<dbReference type="InterPro" id="IPR010982">
    <property type="entry name" value="Lambda_DNA-bd_dom_sf"/>
</dbReference>
<dbReference type="CDD" id="cd00093">
    <property type="entry name" value="HTH_XRE"/>
    <property type="match status" value="1"/>
</dbReference>
<dbReference type="PROSITE" id="PS50943">
    <property type="entry name" value="HTH_CROC1"/>
    <property type="match status" value="1"/>
</dbReference>
<keyword evidence="3" id="KW-0804">Transcription</keyword>
<dbReference type="EMBL" id="LAQL01000003">
    <property type="protein sequence ID" value="KLN61773.1"/>
    <property type="molecule type" value="Genomic_DNA"/>
</dbReference>
<dbReference type="Gene3D" id="1.10.260.40">
    <property type="entry name" value="lambda repressor-like DNA-binding domains"/>
    <property type="match status" value="1"/>
</dbReference>
<evidence type="ECO:0000256" key="2">
    <source>
        <dbReference type="ARBA" id="ARBA00023125"/>
    </source>
</evidence>
<dbReference type="GO" id="GO:0003677">
    <property type="term" value="F:DNA binding"/>
    <property type="evidence" value="ECO:0007669"/>
    <property type="project" value="UniProtKB-KW"/>
</dbReference>
<organism evidence="5 6">
    <name type="scientific">Kiloniella spongiae</name>
    <dbReference type="NCBI Taxonomy" id="1489064"/>
    <lineage>
        <taxon>Bacteria</taxon>
        <taxon>Pseudomonadati</taxon>
        <taxon>Pseudomonadota</taxon>
        <taxon>Alphaproteobacteria</taxon>
        <taxon>Rhodospirillales</taxon>
        <taxon>Kiloniellaceae</taxon>
        <taxon>Kiloniella</taxon>
    </lineage>
</organism>
<accession>A0A0H2MH90</accession>
<keyword evidence="1" id="KW-0805">Transcription regulation</keyword>
<protein>
    <recommendedName>
        <fullName evidence="4">HTH cro/C1-type domain-containing protein</fullName>
    </recommendedName>
</protein>
<proteinExistence type="predicted"/>
<sequence>MTYITMGERIEAARKSKGLSASQLARRVGVKVSTMNNWESDRSEPRANKLVALAGVLSVNMIWLLEGSEDNTSLPPNVEVIETADLQSKITRLQSMHERMVQLLFEISSEVNRVQRGIKDDQAEQDAAQV</sequence>
<evidence type="ECO:0000313" key="5">
    <source>
        <dbReference type="EMBL" id="KLN61773.1"/>
    </source>
</evidence>
<reference evidence="5 6" key="1">
    <citation type="submission" date="2015-03" db="EMBL/GenBank/DDBJ databases">
        <title>Genome Sequence of Kiloniella spongiae MEBiC09566, isolated from a marine sponge.</title>
        <authorList>
            <person name="Shao Z."/>
            <person name="Wang L."/>
            <person name="Li X."/>
        </authorList>
    </citation>
    <scope>NUCLEOTIDE SEQUENCE [LARGE SCALE GENOMIC DNA]</scope>
    <source>
        <strain evidence="5 6">MEBiC09566</strain>
    </source>
</reference>
<dbReference type="Proteomes" id="UP000035444">
    <property type="component" value="Unassembled WGS sequence"/>
</dbReference>
<dbReference type="PANTHER" id="PTHR40661">
    <property type="match status" value="1"/>
</dbReference>
<dbReference type="RefSeq" id="WP_047763110.1">
    <property type="nucleotide sequence ID" value="NZ_LAQL01000003.1"/>
</dbReference>
<dbReference type="SUPFAM" id="SSF47413">
    <property type="entry name" value="lambda repressor-like DNA-binding domains"/>
    <property type="match status" value="1"/>
</dbReference>